<comment type="caution">
    <text evidence="2">The sequence shown here is derived from an EMBL/GenBank/DDBJ whole genome shotgun (WGS) entry which is preliminary data.</text>
</comment>
<dbReference type="OrthoDB" id="5818509at2759"/>
<reference evidence="2" key="1">
    <citation type="submission" date="2020-10" db="EMBL/GenBank/DDBJ databases">
        <authorList>
            <person name="Kikuchi T."/>
        </authorList>
    </citation>
    <scope>NUCLEOTIDE SEQUENCE</scope>
    <source>
        <strain evidence="2">NKZ352</strain>
    </source>
</reference>
<dbReference type="EMBL" id="CAJGYM010000144">
    <property type="protein sequence ID" value="CAD6198916.1"/>
    <property type="molecule type" value="Genomic_DNA"/>
</dbReference>
<organism evidence="2 3">
    <name type="scientific">Caenorhabditis auriculariae</name>
    <dbReference type="NCBI Taxonomy" id="2777116"/>
    <lineage>
        <taxon>Eukaryota</taxon>
        <taxon>Metazoa</taxon>
        <taxon>Ecdysozoa</taxon>
        <taxon>Nematoda</taxon>
        <taxon>Chromadorea</taxon>
        <taxon>Rhabditida</taxon>
        <taxon>Rhabditina</taxon>
        <taxon>Rhabditomorpha</taxon>
        <taxon>Rhabditoidea</taxon>
        <taxon>Rhabditidae</taxon>
        <taxon>Peloderinae</taxon>
        <taxon>Caenorhabditis</taxon>
    </lineage>
</organism>
<evidence type="ECO:0000313" key="2">
    <source>
        <dbReference type="EMBL" id="CAD6198916.1"/>
    </source>
</evidence>
<feature type="domain" description="DUF4440" evidence="1">
    <location>
        <begin position="16"/>
        <end position="110"/>
    </location>
</feature>
<sequence>MDDFKKIICDMCELYKTGKADECMKRYAARDCCFMGPFHEPVDCRGMVNFCNDTKYRDIVTCDYDVKVDDVKTFGDCAVVRTTFCGKVRNCDKKGWSLMVFVKENGTWKVRNCCCTFFCKDF</sequence>
<dbReference type="Gene3D" id="3.10.450.50">
    <property type="match status" value="1"/>
</dbReference>
<evidence type="ECO:0000313" key="3">
    <source>
        <dbReference type="Proteomes" id="UP000835052"/>
    </source>
</evidence>
<keyword evidence="3" id="KW-1185">Reference proteome</keyword>
<dbReference type="Proteomes" id="UP000835052">
    <property type="component" value="Unassembled WGS sequence"/>
</dbReference>
<evidence type="ECO:0000259" key="1">
    <source>
        <dbReference type="Pfam" id="PF14534"/>
    </source>
</evidence>
<gene>
    <name evidence="2" type="ORF">CAUJ_LOCUS14821</name>
</gene>
<protein>
    <recommendedName>
        <fullName evidence="1">DUF4440 domain-containing protein</fullName>
    </recommendedName>
</protein>
<dbReference type="AlphaFoldDB" id="A0A8S1HVB3"/>
<name>A0A8S1HVB3_9PELO</name>
<dbReference type="InterPro" id="IPR032710">
    <property type="entry name" value="NTF2-like_dom_sf"/>
</dbReference>
<dbReference type="SUPFAM" id="SSF54427">
    <property type="entry name" value="NTF2-like"/>
    <property type="match status" value="1"/>
</dbReference>
<accession>A0A8S1HVB3</accession>
<dbReference type="Pfam" id="PF14534">
    <property type="entry name" value="DUF4440"/>
    <property type="match status" value="1"/>
</dbReference>
<proteinExistence type="predicted"/>
<dbReference type="InterPro" id="IPR027843">
    <property type="entry name" value="DUF4440"/>
</dbReference>